<dbReference type="InterPro" id="IPR017941">
    <property type="entry name" value="Rieske_2Fe-2S"/>
</dbReference>
<dbReference type="GO" id="GO:0051537">
    <property type="term" value="F:2 iron, 2 sulfur cluster binding"/>
    <property type="evidence" value="ECO:0007669"/>
    <property type="project" value="UniProtKB-KW"/>
</dbReference>
<dbReference type="InterPro" id="IPR036922">
    <property type="entry name" value="Rieske_2Fe-2S_sf"/>
</dbReference>
<evidence type="ECO:0000313" key="8">
    <source>
        <dbReference type="Proteomes" id="UP000239872"/>
    </source>
</evidence>
<keyword evidence="4" id="KW-0411">Iron-sulfur</keyword>
<keyword evidence="3" id="KW-0408">Iron</keyword>
<gene>
    <name evidence="7" type="ORF">CJD36_022010</name>
</gene>
<evidence type="ECO:0000256" key="1">
    <source>
        <dbReference type="ARBA" id="ARBA00022714"/>
    </source>
</evidence>
<evidence type="ECO:0000256" key="4">
    <source>
        <dbReference type="ARBA" id="ARBA00023014"/>
    </source>
</evidence>
<keyword evidence="2" id="KW-0479">Metal-binding</keyword>
<dbReference type="CDD" id="cd03477">
    <property type="entry name" value="Rieske_YhfW_C"/>
    <property type="match status" value="1"/>
</dbReference>
<organism evidence="7 8">
    <name type="scientific">Flavipsychrobacter stenotrophus</name>
    <dbReference type="NCBI Taxonomy" id="2077091"/>
    <lineage>
        <taxon>Bacteria</taxon>
        <taxon>Pseudomonadati</taxon>
        <taxon>Bacteroidota</taxon>
        <taxon>Chitinophagia</taxon>
        <taxon>Chitinophagales</taxon>
        <taxon>Chitinophagaceae</taxon>
        <taxon>Flavipsychrobacter</taxon>
    </lineage>
</organism>
<sequence length="506" mass="55699">MNRDGSLQSIWQETTAPYVTANEWKSDTQYDVLIVGGGITGLTAALLLQSNGKKCVLAEGEILGFGTTGGTTAHLNTMLDTPYAKVKKDFSADDANLLANGTKEAINQIENLVNKYAIDCDFSYRSAIVYAETEEQVKALDEIHAGDDEAGVHSEQVYELEIPASFVKAYKFDGQAKLHPLKYLNGLAKAFEEAGGVILQHCLVTKVNSDNGIAAETSLGNIKADKLMYATHIPPGINLFNLRCAPYRSYVMAFTLKSGNYPTMFHYDMQEPYHYFRTHEIDGQKVVIGGGFDHKTGHNDNTTYVFTELEAYLRKLFDIDSITFKWSSQYYEPVDGLPYIGLMPGHDNIYLGTGYGGNGMVLGTLAAKMICDLLVSKNSAYEKLLSPSRLKPIAGISNFVKENIDVVSMFLGKRLDYEHITQLADLATGEAKVIKWEDHPLAVYKDEKGKIHALDPVCPHAGCIVGWNSAEKSWDCPCHGGRYDCNGKLLNGPATGGLTVIDWMHL</sequence>
<dbReference type="Pfam" id="PF00355">
    <property type="entry name" value="Rieske"/>
    <property type="match status" value="1"/>
</dbReference>
<protein>
    <submittedName>
        <fullName evidence="7">(2Fe-2S)-binding protein</fullName>
    </submittedName>
</protein>
<dbReference type="SUPFAM" id="SSF50022">
    <property type="entry name" value="ISP domain"/>
    <property type="match status" value="1"/>
</dbReference>
<dbReference type="PANTHER" id="PTHR13847:SF281">
    <property type="entry name" value="FAD DEPENDENT OXIDOREDUCTASE DOMAIN-CONTAINING PROTEIN"/>
    <property type="match status" value="1"/>
</dbReference>
<accession>A0A2S7SPJ7</accession>
<evidence type="ECO:0000256" key="5">
    <source>
        <dbReference type="ARBA" id="ARBA00023157"/>
    </source>
</evidence>
<dbReference type="Gene3D" id="2.102.10.10">
    <property type="entry name" value="Rieske [2Fe-2S] iron-sulphur domain"/>
    <property type="match status" value="1"/>
</dbReference>
<dbReference type="AlphaFoldDB" id="A0A2S7SPJ7"/>
<dbReference type="InterPro" id="IPR006076">
    <property type="entry name" value="FAD-dep_OxRdtase"/>
</dbReference>
<dbReference type="GO" id="GO:0016020">
    <property type="term" value="C:membrane"/>
    <property type="evidence" value="ECO:0007669"/>
    <property type="project" value="InterPro"/>
</dbReference>
<feature type="domain" description="Rieske" evidence="6">
    <location>
        <begin position="418"/>
        <end position="506"/>
    </location>
</feature>
<dbReference type="PANTHER" id="PTHR13847">
    <property type="entry name" value="SARCOSINE DEHYDROGENASE-RELATED"/>
    <property type="match status" value="1"/>
</dbReference>
<dbReference type="Pfam" id="PF01266">
    <property type="entry name" value="DAO"/>
    <property type="match status" value="1"/>
</dbReference>
<dbReference type="RefSeq" id="WP_105041372.1">
    <property type="nucleotide sequence ID" value="NZ_PPSL01000011.1"/>
</dbReference>
<reference evidence="7 8" key="1">
    <citation type="submission" date="2018-01" db="EMBL/GenBank/DDBJ databases">
        <title>A novel member of the phylum Bacteroidetes isolated from glacier ice.</title>
        <authorList>
            <person name="Liu Q."/>
            <person name="Xin Y.-H."/>
        </authorList>
    </citation>
    <scope>NUCLEOTIDE SEQUENCE [LARGE SCALE GENOMIC DNA]</scope>
    <source>
        <strain evidence="7 8">RB1R16</strain>
    </source>
</reference>
<dbReference type="GO" id="GO:0005737">
    <property type="term" value="C:cytoplasm"/>
    <property type="evidence" value="ECO:0007669"/>
    <property type="project" value="TreeGrafter"/>
</dbReference>
<evidence type="ECO:0000259" key="6">
    <source>
        <dbReference type="PROSITE" id="PS51296"/>
    </source>
</evidence>
<evidence type="ECO:0000256" key="3">
    <source>
        <dbReference type="ARBA" id="ARBA00023004"/>
    </source>
</evidence>
<dbReference type="PRINTS" id="PR00162">
    <property type="entry name" value="RIESKE"/>
</dbReference>
<dbReference type="Gene3D" id="3.30.9.10">
    <property type="entry name" value="D-Amino Acid Oxidase, subunit A, domain 2"/>
    <property type="match status" value="1"/>
</dbReference>
<name>A0A2S7SPJ7_9BACT</name>
<keyword evidence="8" id="KW-1185">Reference proteome</keyword>
<dbReference type="InterPro" id="IPR005805">
    <property type="entry name" value="Rieske_Fe-S_prot_C"/>
</dbReference>
<dbReference type="EMBL" id="PPSL01000011">
    <property type="protein sequence ID" value="PQJ08823.1"/>
    <property type="molecule type" value="Genomic_DNA"/>
</dbReference>
<keyword evidence="5" id="KW-1015">Disulfide bond</keyword>
<dbReference type="SUPFAM" id="SSF51905">
    <property type="entry name" value="FAD/NAD(P)-binding domain"/>
    <property type="match status" value="1"/>
</dbReference>
<comment type="caution">
    <text evidence="7">The sequence shown here is derived from an EMBL/GenBank/DDBJ whole genome shotgun (WGS) entry which is preliminary data.</text>
</comment>
<dbReference type="PROSITE" id="PS51296">
    <property type="entry name" value="RIESKE"/>
    <property type="match status" value="1"/>
</dbReference>
<dbReference type="InterPro" id="IPR036188">
    <property type="entry name" value="FAD/NAD-bd_sf"/>
</dbReference>
<evidence type="ECO:0000256" key="2">
    <source>
        <dbReference type="ARBA" id="ARBA00022723"/>
    </source>
</evidence>
<dbReference type="OrthoDB" id="9767869at2"/>
<evidence type="ECO:0000313" key="7">
    <source>
        <dbReference type="EMBL" id="PQJ08823.1"/>
    </source>
</evidence>
<proteinExistence type="predicted"/>
<dbReference type="Proteomes" id="UP000239872">
    <property type="component" value="Unassembled WGS sequence"/>
</dbReference>
<dbReference type="Gene3D" id="3.50.50.60">
    <property type="entry name" value="FAD/NAD(P)-binding domain"/>
    <property type="match status" value="1"/>
</dbReference>
<keyword evidence="1" id="KW-0001">2Fe-2S</keyword>
<dbReference type="InterPro" id="IPR038010">
    <property type="entry name" value="YhfW_C"/>
</dbReference>
<dbReference type="GO" id="GO:0046872">
    <property type="term" value="F:metal ion binding"/>
    <property type="evidence" value="ECO:0007669"/>
    <property type="project" value="UniProtKB-KW"/>
</dbReference>